<proteinExistence type="predicted"/>
<sequence length="192" mass="22576">MNIFLLYESFSISNKALKIQEDNQIKQMSDQASKIYVHTLEGDLPLKSISNHTIYRPIMIGNSSSEPIYQVWIISAINKYSFRKNKIRFDDDNYKYLFLPILTPKITYKIIATDGSSMGGVRPEALIYFKDSRGKRWLRDPKGNLHFIKERIDIPKEFNINEIKEIPIDPYERYSFNSIEDLKKKVEEINQT</sequence>
<dbReference type="RefSeq" id="WP_353318464.1">
    <property type="nucleotide sequence ID" value="NZ_BAABVV010000038.1"/>
</dbReference>
<name>A0ABP9ZJ63_9LACO</name>
<reference evidence="1 2" key="1">
    <citation type="submission" date="2024-03" db="EMBL/GenBank/DDBJ databases">
        <title>Inconsistent identification of Apilactobacillus kunkeei-related strains obtained by well-developed overall genome related indices.</title>
        <authorList>
            <person name="Maeno S."/>
            <person name="Endo A."/>
        </authorList>
    </citation>
    <scope>NUCLEOTIDE SEQUENCE [LARGE SCALE GENOMIC DNA]</scope>
    <source>
        <strain evidence="1 2">20H-10</strain>
    </source>
</reference>
<evidence type="ECO:0000313" key="2">
    <source>
        <dbReference type="Proteomes" id="UP001438112"/>
    </source>
</evidence>
<organism evidence="1 2">
    <name type="scientific">Apilactobacillus apinorum</name>
    <dbReference type="NCBI Taxonomy" id="1218495"/>
    <lineage>
        <taxon>Bacteria</taxon>
        <taxon>Bacillati</taxon>
        <taxon>Bacillota</taxon>
        <taxon>Bacilli</taxon>
        <taxon>Lactobacillales</taxon>
        <taxon>Lactobacillaceae</taxon>
        <taxon>Apilactobacillus</taxon>
    </lineage>
</organism>
<comment type="caution">
    <text evidence="1">The sequence shown here is derived from an EMBL/GenBank/DDBJ whole genome shotgun (WGS) entry which is preliminary data.</text>
</comment>
<protein>
    <submittedName>
        <fullName evidence="1">Uncharacterized protein</fullName>
    </submittedName>
</protein>
<gene>
    <name evidence="1" type="ORF">AP20H10_12110</name>
</gene>
<dbReference type="EMBL" id="BAABVV010000038">
    <property type="protein sequence ID" value="GAA6114848.1"/>
    <property type="molecule type" value="Genomic_DNA"/>
</dbReference>
<evidence type="ECO:0000313" key="1">
    <source>
        <dbReference type="EMBL" id="GAA6114848.1"/>
    </source>
</evidence>
<keyword evidence="2" id="KW-1185">Reference proteome</keyword>
<accession>A0ABP9ZJ63</accession>
<dbReference type="Proteomes" id="UP001438112">
    <property type="component" value="Unassembled WGS sequence"/>
</dbReference>